<evidence type="ECO:0000313" key="10">
    <source>
        <dbReference type="EMBL" id="NMK39326.1"/>
    </source>
</evidence>
<evidence type="ECO:0000256" key="3">
    <source>
        <dbReference type="ARBA" id="ARBA00022448"/>
    </source>
</evidence>
<feature type="transmembrane region" description="Helical" evidence="8">
    <location>
        <begin position="322"/>
        <end position="345"/>
    </location>
</feature>
<comment type="subcellular location">
    <subcellularLocation>
        <location evidence="1">Cell membrane</location>
        <topology evidence="1">Multi-pass membrane protein</topology>
    </subcellularLocation>
</comment>
<dbReference type="InterPro" id="IPR002549">
    <property type="entry name" value="AI-2E-like"/>
</dbReference>
<gene>
    <name evidence="9" type="ORF">C6Y28_09215</name>
    <name evidence="10" type="ORF">HG933_08035</name>
</gene>
<feature type="transmembrane region" description="Helical" evidence="8">
    <location>
        <begin position="150"/>
        <end position="175"/>
    </location>
</feature>
<evidence type="ECO:0000313" key="9">
    <source>
        <dbReference type="EMBL" id="AVO27780.1"/>
    </source>
</evidence>
<sequence length="364" mass="40197">MTAYKGAEFWMRVTLAVLAGALFLTVHAVYWPVVISLILTFILMPIRDGVIKGLRRLTGRQVPIDIAILISFVILIVIVTVITNSIVKPLVVQVNLLAANFNDLVSQTAALVTQLENEQTQFYIPDQVKKIINDAFVKVGNYGIDGITNLIQSVFAIAGTVVEFFVVPIITFYFMKDGGHMVRIFVDIFPESYRSHLAGLFQEIQHVLSRYIRGQILMSCIIATLTFLGMWAMGVPYPMVIGLLAAITEWIPIVGPIVGAVPAILLSATVSLSLPIKVIIFYIVIQQIDSHLIMPQVMGAVISLHPVVIVIALLIGGTLFGVAGMILTVPVTAVLQILCKHLWFYNTYKEKAMKHNGNNENRNQ</sequence>
<keyword evidence="7 8" id="KW-0472">Membrane</keyword>
<organism evidence="10 12">
    <name type="scientific">Megasphaera elsdenii</name>
    <dbReference type="NCBI Taxonomy" id="907"/>
    <lineage>
        <taxon>Bacteria</taxon>
        <taxon>Bacillati</taxon>
        <taxon>Bacillota</taxon>
        <taxon>Negativicutes</taxon>
        <taxon>Veillonellales</taxon>
        <taxon>Veillonellaceae</taxon>
        <taxon>Megasphaera</taxon>
    </lineage>
</organism>
<evidence type="ECO:0000313" key="11">
    <source>
        <dbReference type="Proteomes" id="UP000238358"/>
    </source>
</evidence>
<feature type="transmembrane region" description="Helical" evidence="8">
    <location>
        <begin position="216"/>
        <end position="237"/>
    </location>
</feature>
<accession>A0A1M6TCP6</accession>
<evidence type="ECO:0000256" key="6">
    <source>
        <dbReference type="ARBA" id="ARBA00022989"/>
    </source>
</evidence>
<dbReference type="PANTHER" id="PTHR21716:SF53">
    <property type="entry name" value="PERMEASE PERM-RELATED"/>
    <property type="match status" value="1"/>
</dbReference>
<feature type="transmembrane region" description="Helical" evidence="8">
    <location>
        <begin position="257"/>
        <end position="285"/>
    </location>
</feature>
<dbReference type="EMBL" id="CP027569">
    <property type="protein sequence ID" value="AVO27780.1"/>
    <property type="molecule type" value="Genomic_DNA"/>
</dbReference>
<dbReference type="OrthoDB" id="9793390at2"/>
<dbReference type="Pfam" id="PF01594">
    <property type="entry name" value="AI-2E_transport"/>
    <property type="match status" value="1"/>
</dbReference>
<name>A0A1M6TCP6_MEGEL</name>
<evidence type="ECO:0000313" key="12">
    <source>
        <dbReference type="Proteomes" id="UP000536773"/>
    </source>
</evidence>
<dbReference type="AlphaFoldDB" id="A0A1M6TCP6"/>
<feature type="transmembrane region" description="Helical" evidence="8">
    <location>
        <begin position="15"/>
        <end position="43"/>
    </location>
</feature>
<dbReference type="RefSeq" id="WP_014016976.1">
    <property type="nucleotide sequence ID" value="NZ_AP031433.1"/>
</dbReference>
<evidence type="ECO:0000256" key="4">
    <source>
        <dbReference type="ARBA" id="ARBA00022475"/>
    </source>
</evidence>
<protein>
    <submittedName>
        <fullName evidence="10">AI-2E family transporter</fullName>
    </submittedName>
</protein>
<reference evidence="9 11" key="1">
    <citation type="journal article" date="2018" name="Genome Announc.">
        <title>Complete genomes of two Megasphaera elsdenii strains, NCIMB 702410 and ATCC 25940.</title>
        <authorList>
            <person name="Hatmaker E.A."/>
            <person name="O'Dell K."/>
            <person name="Riley L.A."/>
            <person name="Klingeman D.M."/>
            <person name="Guss A.M."/>
        </authorList>
    </citation>
    <scope>NUCLEOTIDE SEQUENCE [LARGE SCALE GENOMIC DNA]</scope>
    <source>
        <strain evidence="9 11">NCIMB702410</strain>
    </source>
</reference>
<dbReference type="Proteomes" id="UP000238358">
    <property type="component" value="Chromosome"/>
</dbReference>
<feature type="transmembrane region" description="Helical" evidence="8">
    <location>
        <begin position="297"/>
        <end position="316"/>
    </location>
</feature>
<dbReference type="PANTHER" id="PTHR21716">
    <property type="entry name" value="TRANSMEMBRANE PROTEIN"/>
    <property type="match status" value="1"/>
</dbReference>
<reference evidence="10 12" key="2">
    <citation type="submission" date="2020-04" db="EMBL/GenBank/DDBJ databases">
        <authorList>
            <person name="Hitch T.C.A."/>
            <person name="Wylensek D."/>
            <person name="Clavel T."/>
        </authorList>
    </citation>
    <scope>NUCLEOTIDE SEQUENCE [LARGE SCALE GENOMIC DNA]</scope>
    <source>
        <strain evidence="10 12">WCA-386-APC-2A</strain>
    </source>
</reference>
<keyword evidence="3" id="KW-0813">Transport</keyword>
<dbReference type="Proteomes" id="UP000536773">
    <property type="component" value="Unassembled WGS sequence"/>
</dbReference>
<evidence type="ECO:0000256" key="2">
    <source>
        <dbReference type="ARBA" id="ARBA00009773"/>
    </source>
</evidence>
<feature type="transmembrane region" description="Helical" evidence="8">
    <location>
        <begin position="64"/>
        <end position="87"/>
    </location>
</feature>
<dbReference type="EMBL" id="JABBJH010000010">
    <property type="protein sequence ID" value="NMK39326.1"/>
    <property type="molecule type" value="Genomic_DNA"/>
</dbReference>
<dbReference type="GO" id="GO:0055085">
    <property type="term" value="P:transmembrane transport"/>
    <property type="evidence" value="ECO:0007669"/>
    <property type="project" value="TreeGrafter"/>
</dbReference>
<evidence type="ECO:0000256" key="7">
    <source>
        <dbReference type="ARBA" id="ARBA00023136"/>
    </source>
</evidence>
<comment type="similarity">
    <text evidence="2">Belongs to the autoinducer-2 exporter (AI-2E) (TC 2.A.86) family.</text>
</comment>
<evidence type="ECO:0000256" key="5">
    <source>
        <dbReference type="ARBA" id="ARBA00022692"/>
    </source>
</evidence>
<keyword evidence="6 8" id="KW-1133">Transmembrane helix</keyword>
<keyword evidence="5 8" id="KW-0812">Transmembrane</keyword>
<proteinExistence type="inferred from homology"/>
<dbReference type="GeneID" id="97492412"/>
<evidence type="ECO:0000256" key="8">
    <source>
        <dbReference type="SAM" id="Phobius"/>
    </source>
</evidence>
<dbReference type="GO" id="GO:0005886">
    <property type="term" value="C:plasma membrane"/>
    <property type="evidence" value="ECO:0007669"/>
    <property type="project" value="UniProtKB-SubCell"/>
</dbReference>
<keyword evidence="4" id="KW-1003">Cell membrane</keyword>
<evidence type="ECO:0000256" key="1">
    <source>
        <dbReference type="ARBA" id="ARBA00004651"/>
    </source>
</evidence>